<dbReference type="RefSeq" id="WP_381508169.1">
    <property type="nucleotide sequence ID" value="NZ_JBHUOM010000043.1"/>
</dbReference>
<protein>
    <submittedName>
        <fullName evidence="1">Uncharacterized protein</fullName>
    </submittedName>
</protein>
<accession>A0ABW6AU46</accession>
<keyword evidence="2" id="KW-1185">Reference proteome</keyword>
<sequence length="63" mass="7171">MENVSDQLPLQPDLIAVQKQRVEAASEFLSICDRLATGYDSGYYWEDVQRALRIAAGLEKWPD</sequence>
<name>A0ABW6AU46_9BACT</name>
<gene>
    <name evidence="1" type="ORF">ACFS25_28670</name>
</gene>
<proteinExistence type="predicted"/>
<reference evidence="2" key="1">
    <citation type="journal article" date="2019" name="Int. J. Syst. Evol. Microbiol.">
        <title>The Global Catalogue of Microorganisms (GCM) 10K type strain sequencing project: providing services to taxonomists for standard genome sequencing and annotation.</title>
        <authorList>
            <consortium name="The Broad Institute Genomics Platform"/>
            <consortium name="The Broad Institute Genome Sequencing Center for Infectious Disease"/>
            <person name="Wu L."/>
            <person name="Ma J."/>
        </authorList>
    </citation>
    <scope>NUCLEOTIDE SEQUENCE [LARGE SCALE GENOMIC DNA]</scope>
    <source>
        <strain evidence="2">KCTC 52490</strain>
    </source>
</reference>
<comment type="caution">
    <text evidence="1">The sequence shown here is derived from an EMBL/GenBank/DDBJ whole genome shotgun (WGS) entry which is preliminary data.</text>
</comment>
<dbReference type="Proteomes" id="UP001597512">
    <property type="component" value="Unassembled WGS sequence"/>
</dbReference>
<dbReference type="EMBL" id="JBHUOM010000043">
    <property type="protein sequence ID" value="MFD2937775.1"/>
    <property type="molecule type" value="Genomic_DNA"/>
</dbReference>
<evidence type="ECO:0000313" key="2">
    <source>
        <dbReference type="Proteomes" id="UP001597512"/>
    </source>
</evidence>
<evidence type="ECO:0000313" key="1">
    <source>
        <dbReference type="EMBL" id="MFD2937775.1"/>
    </source>
</evidence>
<organism evidence="1 2">
    <name type="scientific">Spirosoma flavum</name>
    <dbReference type="NCBI Taxonomy" id="2048557"/>
    <lineage>
        <taxon>Bacteria</taxon>
        <taxon>Pseudomonadati</taxon>
        <taxon>Bacteroidota</taxon>
        <taxon>Cytophagia</taxon>
        <taxon>Cytophagales</taxon>
        <taxon>Cytophagaceae</taxon>
        <taxon>Spirosoma</taxon>
    </lineage>
</organism>